<sequence>MRRWWRWIRWLGWLLLGVAAVAVSVLVVVRAWIADVTVADLTAAHANPDAIEAAKDAFDRWTGWANIIALPAGAAGLIILAVEKLIRSFGTFGDGDRLAAELAASVLNTTSAELVYRQARNPAPIVVRWSASGRPAAGHDAVLGDGTRGGGSPLILDGDALEVVDHFRALPHRQLAVLGGPGAGKSVLTLLLTQGLLQKPEDGGRVPVVMALSGWRPGESLTSFLERELVELYPKVLDNSRRTARWLIEHRRIMPVLDGLDELPPGSRAEAVRQIDEYGLLGNHLVVTSRGLEYEEAVNAGGVLLTTAAVVEIGPVAPDVAISYLSYPELRRPLWEPVFDRLRTDPDAPIAQVLSSPLMIALARSAYRRDPHRPAELLTFDRRQPLARRLFDVFVSAAYDERKSARARRHLSTLAYHLYETGTRDWHWWQVKVDLLARHPRTTRVATIATGLLLLTAGAALAGQLANGVGCAIEAGLVGLVLPAFVLATPWRFARIGLGQSAVSAASGLAAGFLLHDWRVALIGAAISGGATFAVHRTVNRVGPDRARSFRPATDMSDPAIGWAYSLTGALSQVGVGLVALLLQTSVAVSPAAFVMVAVYGGAGVLANGGWQRLLFRLTHLRLAATGRLPLRLSGFLDDAYRRRAVLRRAGPVYQFRHALLQDHLALVEAAEHTRAVMKAGDKEATKRLTSLLTRLERTDDVIALLRQRFSGGDRYVAWQLADLLIQRGDVEQGLDVLREVAADRRKSARHDRRRLARLLVEHGRIDELRRRSDKESAEALLRHLVDVDDLDGAIKLVRASGRSDSGLVDRLVEAGRFEDVRALAERGDLHGVTAYLDHLVRRRRFAAAEALIAALPLGQDRAARQFDELLLEHQHFARALRRARAAYREDEAHAATWLARVLAAQGRVEAAITVLRKAPGDQAANELIFLLLDAGRAGEALALAIERPGMPSGPIVERLVEQLHPDDAEAFLRARAATGRRHGIGQLVTFLLARGRLDAAAEAVGDEDPFAREAVANKLAENGRVDEAIALMRQAKGEGAERDLIATLARAGREDELNSRADAGEPAAVAWRVDRLAGNGQLDRAVELLRAGAAKGDLGADWAIASLLARHGRLDEATALIRRRADAGDSDAQGWLDAAERGDLFP</sequence>
<feature type="transmembrane region" description="Helical" evidence="1">
    <location>
        <begin position="560"/>
        <end position="583"/>
    </location>
</feature>
<organism evidence="2 3">
    <name type="scientific">Paractinoplanes ferrugineus</name>
    <dbReference type="NCBI Taxonomy" id="113564"/>
    <lineage>
        <taxon>Bacteria</taxon>
        <taxon>Bacillati</taxon>
        <taxon>Actinomycetota</taxon>
        <taxon>Actinomycetes</taxon>
        <taxon>Micromonosporales</taxon>
        <taxon>Micromonosporaceae</taxon>
        <taxon>Paractinoplanes</taxon>
    </lineage>
</organism>
<comment type="caution">
    <text evidence="2">The sequence shown here is derived from an EMBL/GenBank/DDBJ whole genome shotgun (WGS) entry which is preliminary data.</text>
</comment>
<dbReference type="EMBL" id="BOMM01000089">
    <property type="protein sequence ID" value="GIE16514.1"/>
    <property type="molecule type" value="Genomic_DNA"/>
</dbReference>
<evidence type="ECO:0008006" key="4">
    <source>
        <dbReference type="Google" id="ProtNLM"/>
    </source>
</evidence>
<feature type="transmembrane region" description="Helical" evidence="1">
    <location>
        <begin position="496"/>
        <end position="515"/>
    </location>
</feature>
<accession>A0A919JAH9</accession>
<dbReference type="Gene3D" id="3.40.50.300">
    <property type="entry name" value="P-loop containing nucleotide triphosphate hydrolases"/>
    <property type="match status" value="1"/>
</dbReference>
<feature type="transmembrane region" description="Helical" evidence="1">
    <location>
        <begin position="589"/>
        <end position="611"/>
    </location>
</feature>
<feature type="transmembrane region" description="Helical" evidence="1">
    <location>
        <begin position="12"/>
        <end position="33"/>
    </location>
</feature>
<dbReference type="AlphaFoldDB" id="A0A919JAH9"/>
<dbReference type="RefSeq" id="WP_203822852.1">
    <property type="nucleotide sequence ID" value="NZ_BAAABP010000092.1"/>
</dbReference>
<feature type="transmembrane region" description="Helical" evidence="1">
    <location>
        <begin position="472"/>
        <end position="489"/>
    </location>
</feature>
<dbReference type="Proteomes" id="UP000598174">
    <property type="component" value="Unassembled WGS sequence"/>
</dbReference>
<protein>
    <recommendedName>
        <fullName evidence="4">NACHT domain-containing protein</fullName>
    </recommendedName>
</protein>
<name>A0A919JAH9_9ACTN</name>
<keyword evidence="3" id="KW-1185">Reference proteome</keyword>
<keyword evidence="1" id="KW-0472">Membrane</keyword>
<evidence type="ECO:0000256" key="1">
    <source>
        <dbReference type="SAM" id="Phobius"/>
    </source>
</evidence>
<feature type="transmembrane region" description="Helical" evidence="1">
    <location>
        <begin position="445"/>
        <end position="466"/>
    </location>
</feature>
<reference evidence="2" key="1">
    <citation type="submission" date="2021-01" db="EMBL/GenBank/DDBJ databases">
        <title>Whole genome shotgun sequence of Actinoplanes ferrugineus NBRC 15555.</title>
        <authorList>
            <person name="Komaki H."/>
            <person name="Tamura T."/>
        </authorList>
    </citation>
    <scope>NUCLEOTIDE SEQUENCE</scope>
    <source>
        <strain evidence="2">NBRC 15555</strain>
    </source>
</reference>
<keyword evidence="1" id="KW-1133">Transmembrane helix</keyword>
<evidence type="ECO:0000313" key="3">
    <source>
        <dbReference type="Proteomes" id="UP000598174"/>
    </source>
</evidence>
<evidence type="ECO:0000313" key="2">
    <source>
        <dbReference type="EMBL" id="GIE16514.1"/>
    </source>
</evidence>
<proteinExistence type="predicted"/>
<dbReference type="InterPro" id="IPR027417">
    <property type="entry name" value="P-loop_NTPase"/>
</dbReference>
<keyword evidence="1" id="KW-0812">Transmembrane</keyword>
<feature type="transmembrane region" description="Helical" evidence="1">
    <location>
        <begin position="63"/>
        <end position="82"/>
    </location>
</feature>
<dbReference type="InterPro" id="IPR011990">
    <property type="entry name" value="TPR-like_helical_dom_sf"/>
</dbReference>
<gene>
    <name evidence="2" type="ORF">Afe05nite_83540</name>
</gene>
<dbReference type="Gene3D" id="1.25.40.10">
    <property type="entry name" value="Tetratricopeptide repeat domain"/>
    <property type="match status" value="1"/>
</dbReference>